<organism evidence="2 3">
    <name type="scientific">Nitratireductor aestuarii</name>
    <dbReference type="NCBI Taxonomy" id="1735103"/>
    <lineage>
        <taxon>Bacteria</taxon>
        <taxon>Pseudomonadati</taxon>
        <taxon>Pseudomonadota</taxon>
        <taxon>Alphaproteobacteria</taxon>
        <taxon>Hyphomicrobiales</taxon>
        <taxon>Phyllobacteriaceae</taxon>
        <taxon>Nitratireductor</taxon>
    </lineage>
</organism>
<proteinExistence type="predicted"/>
<sequence length="224" mass="23099">MILVIDTSAALCAACVFDPDSGQELGRSVLDLGKGHAEHMIAVIDDALAEAKLGYSNLSKIAVSVGPGSFTGVRVGVAAARGLALALKVPAVGVTTSEALGAETRAAWPARKVLVVTKAGDRAALALFDEAGNTIEAPRLATFDEAAELARAVSPVLAGDMVPEVLARILAGFDLGPQRATADIRYFAEIAARRLSDGTMPKPLYLRPADAKPNLNFALPVKGG</sequence>
<protein>
    <submittedName>
        <fullName evidence="2">tRNA (Adenosine(37)-N6)-threonylcarbamoyltransferase complex dimerization subunit type 1 TsaB</fullName>
    </submittedName>
</protein>
<dbReference type="AlphaFoldDB" id="A0A916RW12"/>
<gene>
    <name evidence="2" type="ORF">GCM10011385_28900</name>
</gene>
<dbReference type="PANTHER" id="PTHR11735:SF11">
    <property type="entry name" value="TRNA THREONYLCARBAMOYLADENOSINE BIOSYNTHESIS PROTEIN TSAB"/>
    <property type="match status" value="1"/>
</dbReference>
<dbReference type="InterPro" id="IPR043129">
    <property type="entry name" value="ATPase_NBD"/>
</dbReference>
<dbReference type="Proteomes" id="UP000636264">
    <property type="component" value="Unassembled WGS sequence"/>
</dbReference>
<reference evidence="2" key="1">
    <citation type="journal article" date="2014" name="Int. J. Syst. Evol. Microbiol.">
        <title>Complete genome sequence of Corynebacterium casei LMG S-19264T (=DSM 44701T), isolated from a smear-ripened cheese.</title>
        <authorList>
            <consortium name="US DOE Joint Genome Institute (JGI-PGF)"/>
            <person name="Walter F."/>
            <person name="Albersmeier A."/>
            <person name="Kalinowski J."/>
            <person name="Ruckert C."/>
        </authorList>
    </citation>
    <scope>NUCLEOTIDE SEQUENCE</scope>
    <source>
        <strain evidence="2">CGMCC 1.15320</strain>
    </source>
</reference>
<dbReference type="GO" id="GO:0002949">
    <property type="term" value="P:tRNA threonylcarbamoyladenosine modification"/>
    <property type="evidence" value="ECO:0007669"/>
    <property type="project" value="InterPro"/>
</dbReference>
<keyword evidence="3" id="KW-1185">Reference proteome</keyword>
<evidence type="ECO:0000259" key="1">
    <source>
        <dbReference type="Pfam" id="PF00814"/>
    </source>
</evidence>
<dbReference type="Pfam" id="PF00814">
    <property type="entry name" value="TsaD"/>
    <property type="match status" value="1"/>
</dbReference>
<reference evidence="2" key="2">
    <citation type="submission" date="2020-09" db="EMBL/GenBank/DDBJ databases">
        <authorList>
            <person name="Sun Q."/>
            <person name="Zhou Y."/>
        </authorList>
    </citation>
    <scope>NUCLEOTIDE SEQUENCE</scope>
    <source>
        <strain evidence="2">CGMCC 1.15320</strain>
    </source>
</reference>
<dbReference type="SUPFAM" id="SSF53067">
    <property type="entry name" value="Actin-like ATPase domain"/>
    <property type="match status" value="1"/>
</dbReference>
<dbReference type="Gene3D" id="3.30.420.40">
    <property type="match status" value="1"/>
</dbReference>
<dbReference type="InterPro" id="IPR022496">
    <property type="entry name" value="T6A_TsaB"/>
</dbReference>
<dbReference type="PANTHER" id="PTHR11735">
    <property type="entry name" value="TRNA N6-ADENOSINE THREONYLCARBAMOYLTRANSFERASE"/>
    <property type="match status" value="1"/>
</dbReference>
<dbReference type="NCBIfam" id="TIGR03725">
    <property type="entry name" value="T6A_YeaZ"/>
    <property type="match status" value="1"/>
</dbReference>
<dbReference type="GO" id="GO:0005829">
    <property type="term" value="C:cytosol"/>
    <property type="evidence" value="ECO:0007669"/>
    <property type="project" value="TreeGrafter"/>
</dbReference>
<evidence type="ECO:0000313" key="2">
    <source>
        <dbReference type="EMBL" id="GGA73206.1"/>
    </source>
</evidence>
<accession>A0A916RW12</accession>
<feature type="domain" description="Gcp-like" evidence="1">
    <location>
        <begin position="34"/>
        <end position="150"/>
    </location>
</feature>
<evidence type="ECO:0000313" key="3">
    <source>
        <dbReference type="Proteomes" id="UP000636264"/>
    </source>
</evidence>
<dbReference type="RefSeq" id="WP_188721800.1">
    <property type="nucleotide sequence ID" value="NZ_BMIF01000009.1"/>
</dbReference>
<dbReference type="InterPro" id="IPR000905">
    <property type="entry name" value="Gcp-like_dom"/>
</dbReference>
<dbReference type="EMBL" id="BMIF01000009">
    <property type="protein sequence ID" value="GGA73206.1"/>
    <property type="molecule type" value="Genomic_DNA"/>
</dbReference>
<name>A0A916RW12_9HYPH</name>
<comment type="caution">
    <text evidence="2">The sequence shown here is derived from an EMBL/GenBank/DDBJ whole genome shotgun (WGS) entry which is preliminary data.</text>
</comment>